<keyword evidence="1" id="KW-0929">Antimicrobial</keyword>
<dbReference type="Pfam" id="PF11630">
    <property type="entry name" value="Anti-LPS-SCYG"/>
    <property type="match status" value="1"/>
</dbReference>
<sequence length="258" mass="29646">MNHVKAAGRFPNSWHNLNEREMFGTTCETTIRGSFYQSKWRWQGRFWCPSLSTIEGYSKSLESREDVIDHAIADYMQKGKELGFLTESQLQNASNIQPESINLSDDVKSRHRRDLTNQIKQENQTKIYDNGLYYGDTVDDVEHGMGAYIWNSGAKYYGRWSNGNMHGIGLYYFVNGDTYVGQFQNNKLQGYGILKSPSGYVYKGDFINGMEWGYGEETWTTGDKYIGQFKNGQRYGFGYWLFASGKGRAAFYMGGKEI</sequence>
<protein>
    <submittedName>
        <fullName evidence="4">Uncharacterized protein</fullName>
    </submittedName>
</protein>
<dbReference type="Proteomes" id="UP000681722">
    <property type="component" value="Unassembled WGS sequence"/>
</dbReference>
<dbReference type="SUPFAM" id="SSF82185">
    <property type="entry name" value="Histone H3 K4-specific methyltransferase SET7/9 N-terminal domain"/>
    <property type="match status" value="1"/>
</dbReference>
<keyword evidence="2" id="KW-0677">Repeat</keyword>
<dbReference type="GO" id="GO:0042742">
    <property type="term" value="P:defense response to bacterium"/>
    <property type="evidence" value="ECO:0007669"/>
    <property type="project" value="UniProtKB-KW"/>
</dbReference>
<reference evidence="4" key="1">
    <citation type="submission" date="2021-02" db="EMBL/GenBank/DDBJ databases">
        <authorList>
            <person name="Nowell W R."/>
        </authorList>
    </citation>
    <scope>NUCLEOTIDE SEQUENCE</scope>
</reference>
<evidence type="ECO:0000256" key="2">
    <source>
        <dbReference type="ARBA" id="ARBA00022737"/>
    </source>
</evidence>
<dbReference type="InterPro" id="IPR003409">
    <property type="entry name" value="MORN"/>
</dbReference>
<dbReference type="InterPro" id="IPR024509">
    <property type="entry name" value="Anti-LPS_factor/Scygonadin"/>
</dbReference>
<evidence type="ECO:0000313" key="4">
    <source>
        <dbReference type="EMBL" id="CAF1215832.1"/>
    </source>
</evidence>
<dbReference type="AlphaFoldDB" id="A0A814XHI8"/>
<evidence type="ECO:0000256" key="1">
    <source>
        <dbReference type="ARBA" id="ARBA00022529"/>
    </source>
</evidence>
<gene>
    <name evidence="4" type="ORF">GPM918_LOCUS24444</name>
    <name evidence="5" type="ORF">SRO942_LOCUS24443</name>
</gene>
<keyword evidence="6" id="KW-1185">Reference proteome</keyword>
<dbReference type="InterPro" id="IPR038539">
    <property type="entry name" value="Anti-LPS_factor/Scygonadin_sf"/>
</dbReference>
<evidence type="ECO:0000313" key="6">
    <source>
        <dbReference type="Proteomes" id="UP000663829"/>
    </source>
</evidence>
<organism evidence="4 6">
    <name type="scientific">Didymodactylos carnosus</name>
    <dbReference type="NCBI Taxonomy" id="1234261"/>
    <lineage>
        <taxon>Eukaryota</taxon>
        <taxon>Metazoa</taxon>
        <taxon>Spiralia</taxon>
        <taxon>Gnathifera</taxon>
        <taxon>Rotifera</taxon>
        <taxon>Eurotatoria</taxon>
        <taxon>Bdelloidea</taxon>
        <taxon>Philodinida</taxon>
        <taxon>Philodinidae</taxon>
        <taxon>Didymodactylos</taxon>
    </lineage>
</organism>
<proteinExistence type="predicted"/>
<dbReference type="Pfam" id="PF02493">
    <property type="entry name" value="MORN"/>
    <property type="match status" value="5"/>
</dbReference>
<dbReference type="EMBL" id="CAJOBC010009113">
    <property type="protein sequence ID" value="CAF3979600.1"/>
    <property type="molecule type" value="Genomic_DNA"/>
</dbReference>
<dbReference type="Proteomes" id="UP000663829">
    <property type="component" value="Unassembled WGS sequence"/>
</dbReference>
<name>A0A814XHI8_9BILA</name>
<comment type="caution">
    <text evidence="4">The sequence shown here is derived from an EMBL/GenBank/DDBJ whole genome shotgun (WGS) entry which is preliminary data.</text>
</comment>
<accession>A0A814XHI8</accession>
<dbReference type="GO" id="GO:0005829">
    <property type="term" value="C:cytosol"/>
    <property type="evidence" value="ECO:0007669"/>
    <property type="project" value="TreeGrafter"/>
</dbReference>
<dbReference type="OrthoDB" id="270720at2759"/>
<dbReference type="PANTHER" id="PTHR43215:SF14">
    <property type="entry name" value="RADIAL SPOKE HEAD 1 HOMOLOG"/>
    <property type="match status" value="1"/>
</dbReference>
<dbReference type="SMART" id="SM00698">
    <property type="entry name" value="MORN"/>
    <property type="match status" value="5"/>
</dbReference>
<dbReference type="Gene3D" id="2.20.110.10">
    <property type="entry name" value="Histone H3 K4-specific methyltransferase SET7/9 N-terminal domain"/>
    <property type="match status" value="1"/>
</dbReference>
<evidence type="ECO:0000313" key="5">
    <source>
        <dbReference type="EMBL" id="CAF3979600.1"/>
    </source>
</evidence>
<dbReference type="Gene3D" id="3.30.160.320">
    <property type="match status" value="1"/>
</dbReference>
<evidence type="ECO:0000256" key="3">
    <source>
        <dbReference type="ARBA" id="ARBA00023022"/>
    </source>
</evidence>
<dbReference type="PANTHER" id="PTHR43215">
    <property type="entry name" value="RADIAL SPOKE HEAD 1 HOMOLOG"/>
    <property type="match status" value="1"/>
</dbReference>
<dbReference type="EMBL" id="CAJNOQ010009112">
    <property type="protein sequence ID" value="CAF1215832.1"/>
    <property type="molecule type" value="Genomic_DNA"/>
</dbReference>
<keyword evidence="3" id="KW-0044">Antibiotic</keyword>